<name>A0A0B1S8X4_OESDE</name>
<sequence length="143" mass="16075">MKNLKIPAAPAVREETVQPPSKVLENPIRKKSDSKKKSQNSKSVSKNRNNQENMQKTRKKGTKEAIMDAPVIIASNADTEKDEKTMKNLKIAAAPAVREETVQPPCKVLENTKKSNNGTNSNQKELKLVEWSTLEDYKTEQEN</sequence>
<evidence type="ECO:0000256" key="1">
    <source>
        <dbReference type="SAM" id="MobiDB-lite"/>
    </source>
</evidence>
<organism evidence="2 3">
    <name type="scientific">Oesophagostomum dentatum</name>
    <name type="common">Nodular worm</name>
    <dbReference type="NCBI Taxonomy" id="61180"/>
    <lineage>
        <taxon>Eukaryota</taxon>
        <taxon>Metazoa</taxon>
        <taxon>Ecdysozoa</taxon>
        <taxon>Nematoda</taxon>
        <taxon>Chromadorea</taxon>
        <taxon>Rhabditida</taxon>
        <taxon>Rhabditina</taxon>
        <taxon>Rhabditomorpha</taxon>
        <taxon>Strongyloidea</taxon>
        <taxon>Strongylidae</taxon>
        <taxon>Oesophagostomum</taxon>
    </lineage>
</organism>
<reference evidence="2 3" key="1">
    <citation type="submission" date="2014-03" db="EMBL/GenBank/DDBJ databases">
        <title>Draft genome of the hookworm Oesophagostomum dentatum.</title>
        <authorList>
            <person name="Mitreva M."/>
        </authorList>
    </citation>
    <scope>NUCLEOTIDE SEQUENCE [LARGE SCALE GENOMIC DNA]</scope>
    <source>
        <strain evidence="2 3">OD-Hann</strain>
    </source>
</reference>
<keyword evidence="3" id="KW-1185">Reference proteome</keyword>
<evidence type="ECO:0000313" key="2">
    <source>
        <dbReference type="EMBL" id="KHJ81738.1"/>
    </source>
</evidence>
<accession>A0A0B1S8X4</accession>
<dbReference type="Proteomes" id="UP000053660">
    <property type="component" value="Unassembled WGS sequence"/>
</dbReference>
<gene>
    <name evidence="2" type="ORF">OESDEN_18574</name>
</gene>
<feature type="compositionally biased region" description="Low complexity" evidence="1">
    <location>
        <begin position="40"/>
        <end position="50"/>
    </location>
</feature>
<proteinExistence type="predicted"/>
<evidence type="ECO:0000313" key="3">
    <source>
        <dbReference type="Proteomes" id="UP000053660"/>
    </source>
</evidence>
<protein>
    <submittedName>
        <fullName evidence="2">Uncharacterized protein</fullName>
    </submittedName>
</protein>
<feature type="region of interest" description="Disordered" evidence="1">
    <location>
        <begin position="96"/>
        <end position="127"/>
    </location>
</feature>
<dbReference type="AlphaFoldDB" id="A0A0B1S8X4"/>
<feature type="region of interest" description="Disordered" evidence="1">
    <location>
        <begin position="1"/>
        <end position="67"/>
    </location>
</feature>
<dbReference type="EMBL" id="KN586155">
    <property type="protein sequence ID" value="KHJ81738.1"/>
    <property type="molecule type" value="Genomic_DNA"/>
</dbReference>